<feature type="transmembrane region" description="Helical" evidence="9">
    <location>
        <begin position="321"/>
        <end position="339"/>
    </location>
</feature>
<dbReference type="KEGG" id="schi:SCHIN_v1c02130"/>
<feature type="transmembrane region" description="Helical" evidence="9">
    <location>
        <begin position="7"/>
        <end position="28"/>
    </location>
</feature>
<feature type="transmembrane region" description="Helical" evidence="9">
    <location>
        <begin position="191"/>
        <end position="210"/>
    </location>
</feature>
<keyword evidence="3" id="KW-1003">Cell membrane</keyword>
<feature type="transmembrane region" description="Helical" evidence="9">
    <location>
        <begin position="79"/>
        <end position="97"/>
    </location>
</feature>
<evidence type="ECO:0000256" key="2">
    <source>
        <dbReference type="ARBA" id="ARBA00022448"/>
    </source>
</evidence>
<keyword evidence="2" id="KW-0813">Transport</keyword>
<feature type="transmembrane region" description="Helical" evidence="9">
    <location>
        <begin position="40"/>
        <end position="59"/>
    </location>
</feature>
<sequence>MNKQERIKIILGWTLFAVFIAFILQWSYAKAYDDAQRGSYIIRMCLGIAFGYILVRSNFGFAGPIKKLVYNGDGKQARAMILLMMLSTVIIGCFFFAQKSLDKQTGTAIGWGSILGGLMFGLGMMYAGGCASGTLTAVGTGVVTSVYVLFFFIMGANVGSVINTQITKNAEWWNWTTAEQSFYGNKFGSNGLIWAIVLNLTIFVVFLFIVKGVEIYRNKKGTFTVTNLPNDNKREEELQEKYFQMFSLRTYFYLFQKRWNWLTGALLLALVLAGCKLSGNMPGIIGGAGKLGEWLMYSLGWKDILKSGATTGFGKAQIHPLQDLAIIFNVAVFAGALFYQLTAGKMKFSNFKKWTWKEWVFLPMAGLGMGIGARLAGGCNVGAMWAGTSSLSAHGFMFTIFMIGGGVAGAMLLKKSKFICR</sequence>
<evidence type="ECO:0000256" key="8">
    <source>
        <dbReference type="ARBA" id="ARBA00035655"/>
    </source>
</evidence>
<reference evidence="10 11" key="1">
    <citation type="submission" date="2019-08" db="EMBL/GenBank/DDBJ databases">
        <title>Complete genome sequence of Spiroplasma chinense CCH (DSM 19755).</title>
        <authorList>
            <person name="Shen H.-Y."/>
            <person name="Lin Y.-C."/>
            <person name="Chou L."/>
            <person name="Kuo C.-H."/>
        </authorList>
    </citation>
    <scope>NUCLEOTIDE SEQUENCE [LARGE SCALE GENOMIC DNA]</scope>
    <source>
        <strain evidence="10 11">CCH</strain>
    </source>
</reference>
<keyword evidence="11" id="KW-1185">Reference proteome</keyword>
<dbReference type="PANTHER" id="PTHR30574:SF1">
    <property type="entry name" value="SULPHUR TRANSPORT DOMAIN-CONTAINING PROTEIN"/>
    <property type="match status" value="1"/>
</dbReference>
<comment type="subcellular location">
    <subcellularLocation>
        <location evidence="1">Cell inner membrane</location>
        <topology evidence="1">Multi-pass membrane protein</topology>
    </subcellularLocation>
</comment>
<organism evidence="10 11">
    <name type="scientific">Spiroplasma chinense</name>
    <dbReference type="NCBI Taxonomy" id="216932"/>
    <lineage>
        <taxon>Bacteria</taxon>
        <taxon>Bacillati</taxon>
        <taxon>Mycoplasmatota</taxon>
        <taxon>Mollicutes</taxon>
        <taxon>Entomoplasmatales</taxon>
        <taxon>Spiroplasmataceae</taxon>
        <taxon>Spiroplasma</taxon>
    </lineage>
</organism>
<evidence type="ECO:0008006" key="12">
    <source>
        <dbReference type="Google" id="ProtNLM"/>
    </source>
</evidence>
<comment type="similarity">
    <text evidence="8">Belongs to the TsuA/YedE (TC 9.B.102) family.</text>
</comment>
<evidence type="ECO:0000313" key="10">
    <source>
        <dbReference type="EMBL" id="QEH61410.1"/>
    </source>
</evidence>
<keyword evidence="5 9" id="KW-0812">Transmembrane</keyword>
<feature type="transmembrane region" description="Helical" evidence="9">
    <location>
        <begin position="109"/>
        <end position="128"/>
    </location>
</feature>
<evidence type="ECO:0000256" key="4">
    <source>
        <dbReference type="ARBA" id="ARBA00022519"/>
    </source>
</evidence>
<dbReference type="Proteomes" id="UP000323144">
    <property type="component" value="Chromosome"/>
</dbReference>
<dbReference type="EMBL" id="CP043026">
    <property type="protein sequence ID" value="QEH61410.1"/>
    <property type="molecule type" value="Genomic_DNA"/>
</dbReference>
<proteinExistence type="inferred from homology"/>
<dbReference type="RefSeq" id="WP_166507805.1">
    <property type="nucleotide sequence ID" value="NZ_CP043026.1"/>
</dbReference>
<feature type="transmembrane region" description="Helical" evidence="9">
    <location>
        <begin position="259"/>
        <end position="279"/>
    </location>
</feature>
<feature type="transmembrane region" description="Helical" evidence="9">
    <location>
        <begin position="135"/>
        <end position="154"/>
    </location>
</feature>
<dbReference type="InterPro" id="IPR007272">
    <property type="entry name" value="Sulf_transp_TsuA/YedE"/>
</dbReference>
<accession>A0A5B9Y2Y8</accession>
<evidence type="ECO:0000256" key="9">
    <source>
        <dbReference type="SAM" id="Phobius"/>
    </source>
</evidence>
<dbReference type="AlphaFoldDB" id="A0A5B9Y2Y8"/>
<dbReference type="GO" id="GO:0005886">
    <property type="term" value="C:plasma membrane"/>
    <property type="evidence" value="ECO:0007669"/>
    <property type="project" value="UniProtKB-SubCell"/>
</dbReference>
<keyword evidence="4" id="KW-0997">Cell inner membrane</keyword>
<feature type="transmembrane region" description="Helical" evidence="9">
    <location>
        <begin position="391"/>
        <end position="413"/>
    </location>
</feature>
<evidence type="ECO:0000256" key="7">
    <source>
        <dbReference type="ARBA" id="ARBA00023136"/>
    </source>
</evidence>
<evidence type="ECO:0000256" key="6">
    <source>
        <dbReference type="ARBA" id="ARBA00022989"/>
    </source>
</evidence>
<protein>
    <recommendedName>
        <fullName evidence="12">Sulphur transport domain-containing protein</fullName>
    </recommendedName>
</protein>
<keyword evidence="6 9" id="KW-1133">Transmembrane helix</keyword>
<evidence type="ECO:0000256" key="3">
    <source>
        <dbReference type="ARBA" id="ARBA00022475"/>
    </source>
</evidence>
<name>A0A5B9Y2Y8_9MOLU</name>
<keyword evidence="7 9" id="KW-0472">Membrane</keyword>
<evidence type="ECO:0000256" key="1">
    <source>
        <dbReference type="ARBA" id="ARBA00004429"/>
    </source>
</evidence>
<evidence type="ECO:0000313" key="11">
    <source>
        <dbReference type="Proteomes" id="UP000323144"/>
    </source>
</evidence>
<feature type="transmembrane region" description="Helical" evidence="9">
    <location>
        <begin position="360"/>
        <end position="385"/>
    </location>
</feature>
<dbReference type="Pfam" id="PF04143">
    <property type="entry name" value="Sulf_transp"/>
    <property type="match status" value="1"/>
</dbReference>
<evidence type="ECO:0000256" key="5">
    <source>
        <dbReference type="ARBA" id="ARBA00022692"/>
    </source>
</evidence>
<dbReference type="PANTHER" id="PTHR30574">
    <property type="entry name" value="INNER MEMBRANE PROTEIN YEDE"/>
    <property type="match status" value="1"/>
</dbReference>
<gene>
    <name evidence="10" type="ORF">SCHIN_v1c02130</name>
</gene>